<sequence length="83" mass="9528">MPRRSSATRRAEPSEAPTKPKPPTHYRIVTFRRPRTPWRPSRDEALEDAKRLGLASYDPSRREHYLAVPVAIDTFTGFKPPAD</sequence>
<organism evidence="2 3">
    <name type="scientific">Sphingomonas montanisoli</name>
    <dbReference type="NCBI Taxonomy" id="2606412"/>
    <lineage>
        <taxon>Bacteria</taxon>
        <taxon>Pseudomonadati</taxon>
        <taxon>Pseudomonadota</taxon>
        <taxon>Alphaproteobacteria</taxon>
        <taxon>Sphingomonadales</taxon>
        <taxon>Sphingomonadaceae</taxon>
        <taxon>Sphingomonas</taxon>
    </lineage>
</organism>
<protein>
    <submittedName>
        <fullName evidence="2">Uncharacterized protein</fullName>
    </submittedName>
</protein>
<feature type="region of interest" description="Disordered" evidence="1">
    <location>
        <begin position="1"/>
        <end position="25"/>
    </location>
</feature>
<reference evidence="2 3" key="1">
    <citation type="submission" date="2019-08" db="EMBL/GenBank/DDBJ databases">
        <authorList>
            <person name="Wang G."/>
            <person name="Xu Z."/>
        </authorList>
    </citation>
    <scope>NUCLEOTIDE SEQUENCE [LARGE SCALE GENOMIC DNA]</scope>
    <source>
        <strain evidence="2 3">ZX</strain>
    </source>
</reference>
<dbReference type="EMBL" id="VTOU01000002">
    <property type="protein sequence ID" value="TZG28064.1"/>
    <property type="molecule type" value="Genomic_DNA"/>
</dbReference>
<dbReference type="Proteomes" id="UP000322077">
    <property type="component" value="Unassembled WGS sequence"/>
</dbReference>
<evidence type="ECO:0000313" key="3">
    <source>
        <dbReference type="Proteomes" id="UP000322077"/>
    </source>
</evidence>
<accession>A0A5D9C8E6</accession>
<comment type="caution">
    <text evidence="2">The sequence shown here is derived from an EMBL/GenBank/DDBJ whole genome shotgun (WGS) entry which is preliminary data.</text>
</comment>
<keyword evidence="3" id="KW-1185">Reference proteome</keyword>
<gene>
    <name evidence="2" type="ORF">FYJ91_11105</name>
</gene>
<dbReference type="RefSeq" id="WP_149522274.1">
    <property type="nucleotide sequence ID" value="NZ_VTOU01000002.1"/>
</dbReference>
<evidence type="ECO:0000256" key="1">
    <source>
        <dbReference type="SAM" id="MobiDB-lite"/>
    </source>
</evidence>
<evidence type="ECO:0000313" key="2">
    <source>
        <dbReference type="EMBL" id="TZG28064.1"/>
    </source>
</evidence>
<name>A0A5D9C8E6_9SPHN</name>
<dbReference type="AlphaFoldDB" id="A0A5D9C8E6"/>
<proteinExistence type="predicted"/>